<evidence type="ECO:0008006" key="3">
    <source>
        <dbReference type="Google" id="ProtNLM"/>
    </source>
</evidence>
<reference evidence="1 2" key="1">
    <citation type="submission" date="2020-08" db="EMBL/GenBank/DDBJ databases">
        <title>Sequencing the genomes of 1000 actinobacteria strains.</title>
        <authorList>
            <person name="Klenk H.-P."/>
        </authorList>
    </citation>
    <scope>NUCLEOTIDE SEQUENCE [LARGE SCALE GENOMIC DNA]</scope>
    <source>
        <strain evidence="1 2">DSM 44786</strain>
    </source>
</reference>
<dbReference type="RefSeq" id="WP_184918321.1">
    <property type="nucleotide sequence ID" value="NZ_JACHJR010000001.1"/>
</dbReference>
<keyword evidence="2" id="KW-1185">Reference proteome</keyword>
<gene>
    <name evidence="1" type="ORF">F4556_004106</name>
</gene>
<dbReference type="EMBL" id="JACHJR010000001">
    <property type="protein sequence ID" value="MBB4948571.1"/>
    <property type="molecule type" value="Genomic_DNA"/>
</dbReference>
<organism evidence="1 2">
    <name type="scientific">Kitasatospora gansuensis</name>
    <dbReference type="NCBI Taxonomy" id="258050"/>
    <lineage>
        <taxon>Bacteria</taxon>
        <taxon>Bacillati</taxon>
        <taxon>Actinomycetota</taxon>
        <taxon>Actinomycetes</taxon>
        <taxon>Kitasatosporales</taxon>
        <taxon>Streptomycetaceae</taxon>
        <taxon>Kitasatospora</taxon>
    </lineage>
</organism>
<proteinExistence type="predicted"/>
<evidence type="ECO:0000313" key="2">
    <source>
        <dbReference type="Proteomes" id="UP000573327"/>
    </source>
</evidence>
<sequence>MSARDSAGQHTDRGADAVQLLAGVVDLGLEQAEGLLRRARGVLGRADLHEVVADGQEELRVRGELLLGRLAPASESHMEAVARRVAAARRASPDG</sequence>
<dbReference type="AlphaFoldDB" id="A0A7W7WIU1"/>
<dbReference type="Proteomes" id="UP000573327">
    <property type="component" value="Unassembled WGS sequence"/>
</dbReference>
<protein>
    <recommendedName>
        <fullName evidence="3">Polyprenyl synthetase</fullName>
    </recommendedName>
</protein>
<comment type="caution">
    <text evidence="1">The sequence shown here is derived from an EMBL/GenBank/DDBJ whole genome shotgun (WGS) entry which is preliminary data.</text>
</comment>
<name>A0A7W7WIU1_9ACTN</name>
<evidence type="ECO:0000313" key="1">
    <source>
        <dbReference type="EMBL" id="MBB4948571.1"/>
    </source>
</evidence>
<accession>A0A7W7WIU1</accession>